<dbReference type="Proteomes" id="UP000266340">
    <property type="component" value="Unassembled WGS sequence"/>
</dbReference>
<dbReference type="PANTHER" id="PTHR37305">
    <property type="entry name" value="INTEGRAL MEMBRANE PROTEIN-RELATED"/>
    <property type="match status" value="1"/>
</dbReference>
<feature type="transmembrane region" description="Helical" evidence="1">
    <location>
        <begin position="104"/>
        <end position="132"/>
    </location>
</feature>
<protein>
    <submittedName>
        <fullName evidence="2">ABC transporter permease</fullName>
    </submittedName>
</protein>
<evidence type="ECO:0000313" key="2">
    <source>
        <dbReference type="EMBL" id="RIE03834.1"/>
    </source>
</evidence>
<evidence type="ECO:0000313" key="3">
    <source>
        <dbReference type="Proteomes" id="UP000266340"/>
    </source>
</evidence>
<feature type="transmembrane region" description="Helical" evidence="1">
    <location>
        <begin position="21"/>
        <end position="39"/>
    </location>
</feature>
<feature type="transmembrane region" description="Helical" evidence="1">
    <location>
        <begin position="59"/>
        <end position="83"/>
    </location>
</feature>
<name>A0A398CXW4_9BACL</name>
<feature type="transmembrane region" description="Helical" evidence="1">
    <location>
        <begin position="188"/>
        <end position="211"/>
    </location>
</feature>
<dbReference type="OrthoDB" id="8613028at2"/>
<feature type="transmembrane region" description="Helical" evidence="1">
    <location>
        <begin position="246"/>
        <end position="267"/>
    </location>
</feature>
<evidence type="ECO:0000256" key="1">
    <source>
        <dbReference type="SAM" id="Phobius"/>
    </source>
</evidence>
<keyword evidence="3" id="KW-1185">Reference proteome</keyword>
<proteinExistence type="predicted"/>
<keyword evidence="1" id="KW-0812">Transmembrane</keyword>
<dbReference type="Pfam" id="PF12730">
    <property type="entry name" value="ABC2_membrane_4"/>
    <property type="match status" value="1"/>
</dbReference>
<reference evidence="2 3" key="1">
    <citation type="submission" date="2018-09" db="EMBL/GenBank/DDBJ databases">
        <title>Cohnella cavernae sp. nov., isolated from a karst cave.</title>
        <authorList>
            <person name="Zhu H."/>
        </authorList>
    </citation>
    <scope>NUCLEOTIDE SEQUENCE [LARGE SCALE GENOMIC DNA]</scope>
    <source>
        <strain evidence="2 3">K2E09-144</strain>
    </source>
</reference>
<dbReference type="PANTHER" id="PTHR37305:SF1">
    <property type="entry name" value="MEMBRANE PROTEIN"/>
    <property type="match status" value="1"/>
</dbReference>
<keyword evidence="1" id="KW-1133">Transmembrane helix</keyword>
<comment type="caution">
    <text evidence="2">The sequence shown here is derived from an EMBL/GenBank/DDBJ whole genome shotgun (WGS) entry which is preliminary data.</text>
</comment>
<dbReference type="AlphaFoldDB" id="A0A398CXW4"/>
<gene>
    <name evidence="2" type="ORF">D3H35_09785</name>
</gene>
<dbReference type="RefSeq" id="WP_119148906.1">
    <property type="nucleotide sequence ID" value="NZ_JBHSOV010000021.1"/>
</dbReference>
<feature type="transmembrane region" description="Helical" evidence="1">
    <location>
        <begin position="163"/>
        <end position="181"/>
    </location>
</feature>
<keyword evidence="1" id="KW-0472">Membrane</keyword>
<accession>A0A398CXW4</accession>
<organism evidence="2 3">
    <name type="scientific">Cohnella faecalis</name>
    <dbReference type="NCBI Taxonomy" id="2315694"/>
    <lineage>
        <taxon>Bacteria</taxon>
        <taxon>Bacillati</taxon>
        <taxon>Bacillota</taxon>
        <taxon>Bacilli</taxon>
        <taxon>Bacillales</taxon>
        <taxon>Paenibacillaceae</taxon>
        <taxon>Cohnella</taxon>
    </lineage>
</organism>
<dbReference type="EMBL" id="QXJM01000030">
    <property type="protein sequence ID" value="RIE03834.1"/>
    <property type="molecule type" value="Genomic_DNA"/>
</dbReference>
<sequence>MVNFLKLVQNENMKIYRRLRTWIMLGAIVLIPILISIIWKLTTDGPDPSNWHATNQEFGFVLMLITIFTVVQSAESVAGEFTWGTIKLLLIRPWSRSVILLSKYLSLILFALFFTVIAFAVTLLANIAIFGYTDNPGDYLARFSMGGQLAVDLSPWTLMLEDIGLQLVSLVMIVSFAFMLSSAFRSGGLAIGLSIFLLFAGSIITAILASANGTWVKYVMFIHLDLSSYLNGGDGPIPNHPMTMSFSLAVLAVYFIIFNLVSWTVFVKRDVAA</sequence>